<evidence type="ECO:0000313" key="2">
    <source>
        <dbReference type="EMBL" id="KXA33550.1"/>
    </source>
</evidence>
<dbReference type="STRING" id="28128.HMPREF3226_02423"/>
<accession>A0A133PVX0</accession>
<dbReference type="EMBL" id="LRQG01000221">
    <property type="protein sequence ID" value="KXA33550.1"/>
    <property type="molecule type" value="Genomic_DNA"/>
</dbReference>
<dbReference type="OrthoDB" id="9883894at2"/>
<reference evidence="3" key="1">
    <citation type="submission" date="2016-01" db="EMBL/GenBank/DDBJ databases">
        <authorList>
            <person name="Mitreva M."/>
            <person name="Pepin K.H."/>
            <person name="Mihindukulasuriya K.A."/>
            <person name="Fulton R."/>
            <person name="Fronick C."/>
            <person name="O'Laughlin M."/>
            <person name="Miner T."/>
            <person name="Herter B."/>
            <person name="Rosa B.A."/>
            <person name="Cordes M."/>
            <person name="Tomlinson C."/>
            <person name="Wollam A."/>
            <person name="Palsikar V.B."/>
            <person name="Mardis E.R."/>
            <person name="Wilson R.K."/>
        </authorList>
    </citation>
    <scope>NUCLEOTIDE SEQUENCE [LARGE SCALE GENOMIC DNA]</scope>
    <source>
        <strain evidence="3">MJR7716</strain>
    </source>
</reference>
<dbReference type="PATRIC" id="fig|28128.5.peg.2494"/>
<gene>
    <name evidence="2" type="ORF">HMPREF3226_02423</name>
</gene>
<dbReference type="AlphaFoldDB" id="A0A133PVX0"/>
<keyword evidence="1" id="KW-0732">Signal</keyword>
<feature type="chain" id="PRO_5007458343" evidence="1">
    <location>
        <begin position="19"/>
        <end position="387"/>
    </location>
</feature>
<dbReference type="RefSeq" id="WP_156439270.1">
    <property type="nucleotide sequence ID" value="NZ_CP118019.1"/>
</dbReference>
<feature type="signal peptide" evidence="1">
    <location>
        <begin position="1"/>
        <end position="18"/>
    </location>
</feature>
<dbReference type="Proteomes" id="UP000070533">
    <property type="component" value="Unassembled WGS sequence"/>
</dbReference>
<proteinExistence type="predicted"/>
<sequence>MRKIILLLLAAVCLPILAHRHTNPTVDNYHQKFRKGLKASYCLTIDNIHPETDNGIFPDYGLFAPLEIMPEASMQTQYIGGLAMALYKNQLKNRFTIEINDVTPYVIVATLEIAETPEYKQLDDDKGLDAVVGAVFDYFKQNKITVLLSPNMDTWTIMDGQRHWQKICEKIHEILLTSGKADKETEKEMEETMKMLQMPQIGTTLTKIFLNVCCPGFTMWNNFYHIPFKKGTATIGKPLDGTNRNNRYTTQTAKLKKDLSFSLERQQQKYEYIYTTVSDSTEVDTMVVDTAYLDSCIDAASSADSAMTVEEYEKMEVEPQNPLENDTTEQQYDYQNDTTVTEDYKKITYKQVMKAGKDTLPLLYEASSTIELEITQPTMTAILKREE</sequence>
<organism evidence="2 3">
    <name type="scientific">Prevotella corporis</name>
    <dbReference type="NCBI Taxonomy" id="28128"/>
    <lineage>
        <taxon>Bacteria</taxon>
        <taxon>Pseudomonadati</taxon>
        <taxon>Bacteroidota</taxon>
        <taxon>Bacteroidia</taxon>
        <taxon>Bacteroidales</taxon>
        <taxon>Prevotellaceae</taxon>
        <taxon>Prevotella</taxon>
    </lineage>
</organism>
<comment type="caution">
    <text evidence="2">The sequence shown here is derived from an EMBL/GenBank/DDBJ whole genome shotgun (WGS) entry which is preliminary data.</text>
</comment>
<evidence type="ECO:0000313" key="3">
    <source>
        <dbReference type="Proteomes" id="UP000070533"/>
    </source>
</evidence>
<name>A0A133PVX0_9BACT</name>
<protein>
    <submittedName>
        <fullName evidence="2">Uncharacterized protein</fullName>
    </submittedName>
</protein>
<keyword evidence="3" id="KW-1185">Reference proteome</keyword>
<evidence type="ECO:0000256" key="1">
    <source>
        <dbReference type="SAM" id="SignalP"/>
    </source>
</evidence>